<dbReference type="Pfam" id="PF25969">
    <property type="entry name" value="NUDT9_N"/>
    <property type="match status" value="1"/>
</dbReference>
<proteinExistence type="predicted"/>
<dbReference type="InterPro" id="IPR015797">
    <property type="entry name" value="NUDIX_hydrolase-like_dom_sf"/>
</dbReference>
<protein>
    <submittedName>
        <fullName evidence="1">ADP-ribose pyrophosphatase, mitochondrial isoform X1</fullName>
    </submittedName>
</protein>
<accession>A0A7D9HYL3</accession>
<dbReference type="GO" id="GO:0047631">
    <property type="term" value="F:ADP-ribose diphosphatase activity"/>
    <property type="evidence" value="ECO:0007669"/>
    <property type="project" value="InterPro"/>
</dbReference>
<dbReference type="InterPro" id="IPR000086">
    <property type="entry name" value="NUDIX_hydrolase_dom"/>
</dbReference>
<dbReference type="PROSITE" id="PS51462">
    <property type="entry name" value="NUDIX"/>
    <property type="match status" value="1"/>
</dbReference>
<dbReference type="SUPFAM" id="SSF55811">
    <property type="entry name" value="Nudix"/>
    <property type="match status" value="1"/>
</dbReference>
<sequence>MKISVRNIVQFSKTKCSFPLISAAVVCTSLYYTLHQPSAVNFTYLKRTMHTKARGPDYSGTSVKKCPVPDEFVKWSVTYDDYKPTEYTSEIVLGKPVWADPDMSQCKPDPPFQYNSKDAHYNVDRTSFTGKYEIIDDRPRNPIGRTGMTGRGLLGRWGPNHAADPIVTRWKINGKGQRVQENGKPLLEFVAIKRKDNGQWAIPGGMVDPGDTVSATLKKEFGEEALNSLELSEKEQEKLHNMLTKLFQKGQTIWSGYVDDPRNTDNSWMETVAVNYHDELGEVFKRFQLKAGDDAGDVRWTEVREDLELYASHKDILEKTARFHFAFW</sequence>
<name>A0A7D9HYL3_PARCT</name>
<reference evidence="1" key="1">
    <citation type="submission" date="2020-04" db="EMBL/GenBank/DDBJ databases">
        <authorList>
            <person name="Alioto T."/>
            <person name="Alioto T."/>
            <person name="Gomez Garrido J."/>
        </authorList>
    </citation>
    <scope>NUCLEOTIDE SEQUENCE</scope>
    <source>
        <strain evidence="1">A484AB</strain>
    </source>
</reference>
<comment type="caution">
    <text evidence="1">The sequence shown here is derived from an EMBL/GenBank/DDBJ whole genome shotgun (WGS) entry which is preliminary data.</text>
</comment>
<keyword evidence="2" id="KW-1185">Reference proteome</keyword>
<dbReference type="PANTHER" id="PTHR13030">
    <property type="entry name" value="NUDIX HYDROLASE"/>
    <property type="match status" value="1"/>
</dbReference>
<dbReference type="CDD" id="cd03670">
    <property type="entry name" value="NUDIX_ADPRase_Nudt9"/>
    <property type="match status" value="1"/>
</dbReference>
<dbReference type="FunFam" id="3.90.79.10:FF:000021">
    <property type="entry name" value="ADP-ribose pyrophosphatase, mitochondrial isoform X1"/>
    <property type="match status" value="1"/>
</dbReference>
<evidence type="ECO:0000313" key="2">
    <source>
        <dbReference type="Proteomes" id="UP001152795"/>
    </source>
</evidence>
<gene>
    <name evidence="1" type="ORF">PACLA_8A047956</name>
</gene>
<dbReference type="Pfam" id="PF00293">
    <property type="entry name" value="NUDIX"/>
    <property type="match status" value="1"/>
</dbReference>
<dbReference type="Gene3D" id="3.90.79.10">
    <property type="entry name" value="Nucleoside Triphosphate Pyrophosphohydrolase"/>
    <property type="match status" value="1"/>
</dbReference>
<dbReference type="EMBL" id="CACRXK020002899">
    <property type="protein sequence ID" value="CAB3996581.1"/>
    <property type="molecule type" value="Genomic_DNA"/>
</dbReference>
<dbReference type="InterPro" id="IPR039989">
    <property type="entry name" value="NUDT9"/>
</dbReference>
<dbReference type="PANTHER" id="PTHR13030:SF8">
    <property type="entry name" value="ADP-RIBOSE PYROPHOSPHATASE, MITOCHONDRIAL"/>
    <property type="match status" value="1"/>
</dbReference>
<dbReference type="AlphaFoldDB" id="A0A7D9HYL3"/>
<evidence type="ECO:0000313" key="1">
    <source>
        <dbReference type="EMBL" id="CAB3996581.1"/>
    </source>
</evidence>
<organism evidence="1 2">
    <name type="scientific">Paramuricea clavata</name>
    <name type="common">Red gorgonian</name>
    <name type="synonym">Violescent sea-whip</name>
    <dbReference type="NCBI Taxonomy" id="317549"/>
    <lineage>
        <taxon>Eukaryota</taxon>
        <taxon>Metazoa</taxon>
        <taxon>Cnidaria</taxon>
        <taxon>Anthozoa</taxon>
        <taxon>Octocorallia</taxon>
        <taxon>Malacalcyonacea</taxon>
        <taxon>Plexauridae</taxon>
        <taxon>Paramuricea</taxon>
    </lineage>
</organism>
<dbReference type="OrthoDB" id="9972248at2759"/>
<dbReference type="Proteomes" id="UP001152795">
    <property type="component" value="Unassembled WGS sequence"/>
</dbReference>